<evidence type="ECO:0000256" key="11">
    <source>
        <dbReference type="PROSITE-ProRule" id="PRU00169"/>
    </source>
</evidence>
<dbReference type="PANTHER" id="PTHR45526">
    <property type="entry name" value="TRANSCRIPTIONAL REGULATORY PROTEIN DPIA"/>
    <property type="match status" value="1"/>
</dbReference>
<protein>
    <recommendedName>
        <fullName evidence="10">Transcriptional regulatory protein</fullName>
    </recommendedName>
</protein>
<keyword evidence="5 10" id="KW-0805">Transcription regulation</keyword>
<keyword evidence="7 10" id="KW-0010">Activator</keyword>
<keyword evidence="4 10" id="KW-0902">Two-component regulatory system</keyword>
<dbReference type="CDD" id="cd19925">
    <property type="entry name" value="REC_citrate_TCS"/>
    <property type="match status" value="1"/>
</dbReference>
<evidence type="ECO:0000256" key="6">
    <source>
        <dbReference type="ARBA" id="ARBA00023125"/>
    </source>
</evidence>
<dbReference type="GO" id="GO:0003677">
    <property type="term" value="F:DNA binding"/>
    <property type="evidence" value="ECO:0007669"/>
    <property type="project" value="UniProtKB-KW"/>
</dbReference>
<dbReference type="InterPro" id="IPR001789">
    <property type="entry name" value="Sig_transdc_resp-reg_receiver"/>
</dbReference>
<dbReference type="EMBL" id="JAAZWO010000007">
    <property type="protein sequence ID" value="MBC2397649.1"/>
    <property type="molecule type" value="Genomic_DNA"/>
</dbReference>
<gene>
    <name evidence="13" type="ORF">HGG79_07650</name>
</gene>
<dbReference type="PIRSF" id="PIRSF006171">
    <property type="entry name" value="RR_citrat_malat"/>
    <property type="match status" value="1"/>
</dbReference>
<dbReference type="InterPro" id="IPR048714">
    <property type="entry name" value="DpiA-like_HTH"/>
</dbReference>
<proteinExistence type="predicted"/>
<evidence type="ECO:0000256" key="9">
    <source>
        <dbReference type="ARBA" id="ARBA00024867"/>
    </source>
</evidence>
<keyword evidence="3 11" id="KW-0597">Phosphoprotein</keyword>
<evidence type="ECO:0000313" key="13">
    <source>
        <dbReference type="EMBL" id="MBC2397649.1"/>
    </source>
</evidence>
<dbReference type="PANTHER" id="PTHR45526:SF1">
    <property type="entry name" value="TRANSCRIPTIONAL REGULATORY PROTEIN DCUR-RELATED"/>
    <property type="match status" value="1"/>
</dbReference>
<dbReference type="SMART" id="SM00448">
    <property type="entry name" value="REC"/>
    <property type="match status" value="1"/>
</dbReference>
<dbReference type="AlphaFoldDB" id="A0A923EAZ5"/>
<evidence type="ECO:0000256" key="2">
    <source>
        <dbReference type="ARBA" id="ARBA00022490"/>
    </source>
</evidence>
<dbReference type="Proteomes" id="UP000563151">
    <property type="component" value="Unassembled WGS sequence"/>
</dbReference>
<reference evidence="13 14" key="1">
    <citation type="submission" date="2020-04" db="EMBL/GenBank/DDBJ databases">
        <title>Genomic insights into acetone-butanol-ethanol (ABE) fermentation by sequencing solventogenic clostridia strains.</title>
        <authorList>
            <person name="Brown S."/>
        </authorList>
    </citation>
    <scope>NUCLEOTIDE SEQUENCE [LARGE SCALE GENOMIC DNA]</scope>
    <source>
        <strain evidence="13 14">DJ011</strain>
    </source>
</reference>
<comment type="subcellular location">
    <subcellularLocation>
        <location evidence="1 10">Cytoplasm</location>
    </subcellularLocation>
</comment>
<dbReference type="GO" id="GO:0000156">
    <property type="term" value="F:phosphorelay response regulator activity"/>
    <property type="evidence" value="ECO:0007669"/>
    <property type="project" value="TreeGrafter"/>
</dbReference>
<dbReference type="InterPro" id="IPR024187">
    <property type="entry name" value="Sig_transdc_resp-reg_cit/mal"/>
</dbReference>
<dbReference type="RefSeq" id="WP_035148192.1">
    <property type="nucleotide sequence ID" value="NZ_JAAZWO010000007.1"/>
</dbReference>
<keyword evidence="14" id="KW-1185">Reference proteome</keyword>
<organism evidence="13 14">
    <name type="scientific">Clostridium tetanomorphum</name>
    <dbReference type="NCBI Taxonomy" id="1553"/>
    <lineage>
        <taxon>Bacteria</taxon>
        <taxon>Bacillati</taxon>
        <taxon>Bacillota</taxon>
        <taxon>Clostridia</taxon>
        <taxon>Eubacteriales</taxon>
        <taxon>Clostridiaceae</taxon>
        <taxon>Clostridium</taxon>
    </lineage>
</organism>
<comment type="caution">
    <text evidence="13">The sequence shown here is derived from an EMBL/GenBank/DDBJ whole genome shotgun (WGS) entry which is preliminary data.</text>
</comment>
<name>A0A923EAZ5_CLOTT</name>
<feature type="domain" description="Response regulatory" evidence="12">
    <location>
        <begin position="3"/>
        <end position="119"/>
    </location>
</feature>
<dbReference type="Pfam" id="PF20714">
    <property type="entry name" value="HTH_64"/>
    <property type="match status" value="1"/>
</dbReference>
<sequence>MIKVLIVEDDPMVAQINKKYTESIEKFQVVGICNNGGEALNTIKQEKVNLIILDLYMPKLDGISFLKEIRALGIMTDIIMVTAADEADKLNEVLKLGAIDYLIKPFEYERFKDALNKFKTRYKLLSTKAVINQEDIDKITSQNIHGINDEMQKGINERTLKRIKFFLKEYKKESFTCEEIAEKMRLSRVTIRRYLEYMTSFGELSTDIEYGEVGRPKTIYRVRF</sequence>
<evidence type="ECO:0000256" key="8">
    <source>
        <dbReference type="ARBA" id="ARBA00023163"/>
    </source>
</evidence>
<dbReference type="SUPFAM" id="SSF52172">
    <property type="entry name" value="CheY-like"/>
    <property type="match status" value="1"/>
</dbReference>
<keyword evidence="6 10" id="KW-0238">DNA-binding</keyword>
<dbReference type="Pfam" id="PF00072">
    <property type="entry name" value="Response_reg"/>
    <property type="match status" value="1"/>
</dbReference>
<dbReference type="PROSITE" id="PS50110">
    <property type="entry name" value="RESPONSE_REGULATORY"/>
    <property type="match status" value="1"/>
</dbReference>
<dbReference type="SUPFAM" id="SSF46785">
    <property type="entry name" value="Winged helix' DNA-binding domain"/>
    <property type="match status" value="1"/>
</dbReference>
<dbReference type="InterPro" id="IPR036390">
    <property type="entry name" value="WH_DNA-bd_sf"/>
</dbReference>
<dbReference type="InterPro" id="IPR011006">
    <property type="entry name" value="CheY-like_superfamily"/>
</dbReference>
<evidence type="ECO:0000256" key="7">
    <source>
        <dbReference type="ARBA" id="ARBA00023159"/>
    </source>
</evidence>
<keyword evidence="2 10" id="KW-0963">Cytoplasm</keyword>
<evidence type="ECO:0000256" key="4">
    <source>
        <dbReference type="ARBA" id="ARBA00023012"/>
    </source>
</evidence>
<evidence type="ECO:0000313" key="14">
    <source>
        <dbReference type="Proteomes" id="UP000563151"/>
    </source>
</evidence>
<evidence type="ECO:0000259" key="12">
    <source>
        <dbReference type="PROSITE" id="PS50110"/>
    </source>
</evidence>
<dbReference type="GO" id="GO:0005737">
    <property type="term" value="C:cytoplasm"/>
    <property type="evidence" value="ECO:0007669"/>
    <property type="project" value="UniProtKB-SubCell"/>
</dbReference>
<evidence type="ECO:0000256" key="1">
    <source>
        <dbReference type="ARBA" id="ARBA00004496"/>
    </source>
</evidence>
<dbReference type="Gene3D" id="3.40.50.2300">
    <property type="match status" value="1"/>
</dbReference>
<dbReference type="GO" id="GO:0003700">
    <property type="term" value="F:DNA-binding transcription factor activity"/>
    <property type="evidence" value="ECO:0007669"/>
    <property type="project" value="InterPro"/>
</dbReference>
<evidence type="ECO:0000256" key="5">
    <source>
        <dbReference type="ARBA" id="ARBA00023015"/>
    </source>
</evidence>
<keyword evidence="8 10" id="KW-0804">Transcription</keyword>
<dbReference type="InterPro" id="IPR051271">
    <property type="entry name" value="2C-system_Tx_regulators"/>
</dbReference>
<feature type="modified residue" description="4-aspartylphosphate" evidence="11">
    <location>
        <position position="54"/>
    </location>
</feature>
<evidence type="ECO:0000256" key="3">
    <source>
        <dbReference type="ARBA" id="ARBA00022553"/>
    </source>
</evidence>
<accession>A0A923EAZ5</accession>
<comment type="function">
    <text evidence="9">May play the central regulatory role in sporulation. It may be an element of the effector pathway responsible for the activation of sporulation genes in response to nutritional stress. Spo0A may act in concert with spo0H (a sigma factor) to control the expression of some genes that are critical to the sporulation process.</text>
</comment>
<evidence type="ECO:0000256" key="10">
    <source>
        <dbReference type="PIRNR" id="PIRNR006171"/>
    </source>
</evidence>